<dbReference type="STRING" id="377629.TERTU_4364"/>
<proteinExistence type="predicted"/>
<dbReference type="PANTHER" id="PTHR36700">
    <property type="entry name" value="CRISPR SYSTEM CMR SUBUNIT CMR4"/>
    <property type="match status" value="1"/>
</dbReference>
<evidence type="ECO:0000313" key="4">
    <source>
        <dbReference type="Proteomes" id="UP000009080"/>
    </source>
</evidence>
<dbReference type="Proteomes" id="UP000009080">
    <property type="component" value="Chromosome"/>
</dbReference>
<feature type="domain" description="CRISPR type III-associated protein" evidence="2">
    <location>
        <begin position="13"/>
        <end position="288"/>
    </location>
</feature>
<dbReference type="NCBIfam" id="TIGR02580">
    <property type="entry name" value="cas_RAMP_Cmr4"/>
    <property type="match status" value="1"/>
</dbReference>
<evidence type="ECO:0000256" key="1">
    <source>
        <dbReference type="ARBA" id="ARBA00023118"/>
    </source>
</evidence>
<dbReference type="InterPro" id="IPR013410">
    <property type="entry name" value="CRISPR-assoc_RAMP_Cmr4"/>
</dbReference>
<dbReference type="GO" id="GO:0051607">
    <property type="term" value="P:defense response to virus"/>
    <property type="evidence" value="ECO:0007669"/>
    <property type="project" value="UniProtKB-KW"/>
</dbReference>
<dbReference type="EMBL" id="CP001614">
    <property type="protein sequence ID" value="ACR11855.1"/>
    <property type="molecule type" value="Genomic_DNA"/>
</dbReference>
<dbReference type="HOGENOM" id="CLU_047795_0_0_6"/>
<dbReference type="OrthoDB" id="9789361at2"/>
<dbReference type="AlphaFoldDB" id="C5BIW5"/>
<sequence length="298" mass="32637">MDTPLKHSRLYWLHALTPVHVGVGRGLDYIDLPIMREKITHWPIVPSSAVKGVLRAHYEETENSLVDVAFGSGGDSDANAGSLNFTDAHIVCLPVRSLYGTFAWCTSPMALRRFLRDITTYGGDGAGLEIPAVANANASITSSDTALAERNTVFLEDLDFSNTASEQAKNWALYIARNVFGESSWQEAFVSRFIILSDDTFNFLCDTGTEVNARIRIEQETKTVVPGALWYEESLPAETLLAGGVWCERLYKGRAGSTTADELFSQYCCKPLHLQIGGNATTGQGQVRCIFDSEAAKP</sequence>
<dbReference type="eggNOG" id="COG1336">
    <property type="taxonomic scope" value="Bacteria"/>
</dbReference>
<evidence type="ECO:0000313" key="3">
    <source>
        <dbReference type="EMBL" id="ACR11855.1"/>
    </source>
</evidence>
<reference evidence="3 4" key="1">
    <citation type="journal article" date="2009" name="PLoS ONE">
        <title>The complete genome of Teredinibacter turnerae T7901: an intracellular endosymbiont of marine wood-boring bivalves (shipworms).</title>
        <authorList>
            <person name="Yang J.C."/>
            <person name="Madupu R."/>
            <person name="Durkin A.S."/>
            <person name="Ekborg N.A."/>
            <person name="Pedamallu C.S."/>
            <person name="Hostetler J.B."/>
            <person name="Radune D."/>
            <person name="Toms B.S."/>
            <person name="Henrissat B."/>
            <person name="Coutinho P.M."/>
            <person name="Schwarz S."/>
            <person name="Field L."/>
            <person name="Trindade-Silva A.E."/>
            <person name="Soares C.A.G."/>
            <person name="Elshahawi S."/>
            <person name="Hanora A."/>
            <person name="Schmidt E.W."/>
            <person name="Haygood M.G."/>
            <person name="Posfai J."/>
            <person name="Benner J."/>
            <person name="Madinger C."/>
            <person name="Nove J."/>
            <person name="Anton B."/>
            <person name="Chaudhary K."/>
            <person name="Foster J."/>
            <person name="Holman A."/>
            <person name="Kumar S."/>
            <person name="Lessard P.A."/>
            <person name="Luyten Y.A."/>
            <person name="Slatko B."/>
            <person name="Wood N."/>
            <person name="Wu B."/>
            <person name="Teplitski M."/>
            <person name="Mougous J.D."/>
            <person name="Ward N."/>
            <person name="Eisen J.A."/>
            <person name="Badger J.H."/>
            <person name="Distel D.L."/>
        </authorList>
    </citation>
    <scope>NUCLEOTIDE SEQUENCE [LARGE SCALE GENOMIC DNA]</scope>
    <source>
        <strain evidence="4">ATCC 39867 / T7901</strain>
    </source>
</reference>
<protein>
    <submittedName>
        <fullName evidence="3">CRISPR-associated ramp protein, Cmr4 family</fullName>
    </submittedName>
</protein>
<keyword evidence="1" id="KW-0051">Antiviral defense</keyword>
<dbReference type="RefSeq" id="WP_015817966.1">
    <property type="nucleotide sequence ID" value="NC_012997.1"/>
</dbReference>
<organism evidence="3 4">
    <name type="scientific">Teredinibacter turnerae (strain ATCC 39867 / T7901)</name>
    <dbReference type="NCBI Taxonomy" id="377629"/>
    <lineage>
        <taxon>Bacteria</taxon>
        <taxon>Pseudomonadati</taxon>
        <taxon>Pseudomonadota</taxon>
        <taxon>Gammaproteobacteria</taxon>
        <taxon>Cellvibrionales</taxon>
        <taxon>Cellvibrionaceae</taxon>
        <taxon>Teredinibacter</taxon>
    </lineage>
</organism>
<dbReference type="InterPro" id="IPR005537">
    <property type="entry name" value="RAMP_III_fam"/>
</dbReference>
<name>C5BIW5_TERTT</name>
<evidence type="ECO:0000259" key="2">
    <source>
        <dbReference type="Pfam" id="PF03787"/>
    </source>
</evidence>
<dbReference type="KEGG" id="ttu:TERTU_4364"/>
<dbReference type="PANTHER" id="PTHR36700:SF1">
    <property type="entry name" value="CRISPR SYSTEM CMR SUBUNIT CMR4"/>
    <property type="match status" value="1"/>
</dbReference>
<gene>
    <name evidence="3" type="primary">cmr4</name>
    <name evidence="3" type="ordered locus">TERTU_4364</name>
</gene>
<dbReference type="Pfam" id="PF03787">
    <property type="entry name" value="RAMPs"/>
    <property type="match status" value="1"/>
</dbReference>
<accession>C5BIW5</accession>
<keyword evidence="4" id="KW-1185">Reference proteome</keyword>